<dbReference type="RefSeq" id="WP_232309987.1">
    <property type="nucleotide sequence ID" value="NZ_CP013729.1"/>
</dbReference>
<organism evidence="2 3">
    <name type="scientific">Roseateles depolymerans</name>
    <dbReference type="NCBI Taxonomy" id="76731"/>
    <lineage>
        <taxon>Bacteria</taxon>
        <taxon>Pseudomonadati</taxon>
        <taxon>Pseudomonadota</taxon>
        <taxon>Betaproteobacteria</taxon>
        <taxon>Burkholderiales</taxon>
        <taxon>Sphaerotilaceae</taxon>
        <taxon>Roseateles</taxon>
    </lineage>
</organism>
<sequence length="144" mass="15645">MTAMTAITTMSTESEQGQMPIRSEADIVLARQQVRRLTQQLKFSLVDQTKMITAASELSRNTLIYGGGGDMLWQLVQNGLRQGLRLSFVDQGPGIADIDLALKDGWTSGGGLGMGLSGSKRLVNDFELETAPGQGTRVTITRWK</sequence>
<dbReference type="SUPFAM" id="SSF55874">
    <property type="entry name" value="ATPase domain of HSP90 chaperone/DNA topoisomerase II/histidine kinase"/>
    <property type="match status" value="1"/>
</dbReference>
<proteinExistence type="predicted"/>
<dbReference type="InterPro" id="IPR036890">
    <property type="entry name" value="HATPase_C_sf"/>
</dbReference>
<dbReference type="KEGG" id="rdp:RD2015_2083"/>
<evidence type="ECO:0000313" key="3">
    <source>
        <dbReference type="Proteomes" id="UP000060699"/>
    </source>
</evidence>
<dbReference type="Gene3D" id="3.30.565.10">
    <property type="entry name" value="Histidine kinase-like ATPase, C-terminal domain"/>
    <property type="match status" value="1"/>
</dbReference>
<dbReference type="Proteomes" id="UP000060699">
    <property type="component" value="Chromosome"/>
</dbReference>
<evidence type="ECO:0000259" key="1">
    <source>
        <dbReference type="Pfam" id="PF02518"/>
    </source>
</evidence>
<name>A0A0U3L5K6_9BURK</name>
<gene>
    <name evidence="2" type="ORF">RD2015_2083</name>
</gene>
<dbReference type="STRING" id="76731.RD2015_2083"/>
<reference evidence="2 3" key="1">
    <citation type="submission" date="2015-12" db="EMBL/GenBank/DDBJ databases">
        <title>Complete genome of Roseateles depolymerans KCTC 42856.</title>
        <authorList>
            <person name="Kim K.M."/>
        </authorList>
    </citation>
    <scope>NUCLEOTIDE SEQUENCE [LARGE SCALE GENOMIC DNA]</scope>
    <source>
        <strain evidence="2 3">KCTC 42856</strain>
    </source>
</reference>
<evidence type="ECO:0000313" key="2">
    <source>
        <dbReference type="EMBL" id="ALV06558.1"/>
    </source>
</evidence>
<dbReference type="EMBL" id="CP013729">
    <property type="protein sequence ID" value="ALV06558.1"/>
    <property type="molecule type" value="Genomic_DNA"/>
</dbReference>
<dbReference type="PATRIC" id="fig|76731.3.peg.2133"/>
<protein>
    <submittedName>
        <fullName evidence="2">Anti-sigma regulatory factor</fullName>
    </submittedName>
</protein>
<dbReference type="InterPro" id="IPR003594">
    <property type="entry name" value="HATPase_dom"/>
</dbReference>
<dbReference type="AlphaFoldDB" id="A0A0U3L5K6"/>
<accession>A0A0U3L5K6</accession>
<dbReference type="Pfam" id="PF02518">
    <property type="entry name" value="HATPase_c"/>
    <property type="match status" value="1"/>
</dbReference>
<dbReference type="CDD" id="cd16934">
    <property type="entry name" value="HATPase_RsbT-like"/>
    <property type="match status" value="1"/>
</dbReference>
<feature type="domain" description="Histidine kinase/HSP90-like ATPase" evidence="1">
    <location>
        <begin position="47"/>
        <end position="141"/>
    </location>
</feature>
<keyword evidence="3" id="KW-1185">Reference proteome</keyword>